<dbReference type="Pfam" id="PF21853">
    <property type="entry name" value="DUF6912"/>
    <property type="match status" value="1"/>
</dbReference>
<dbReference type="Proteomes" id="UP000660668">
    <property type="component" value="Unassembled WGS sequence"/>
</dbReference>
<feature type="region of interest" description="Disordered" evidence="1">
    <location>
        <begin position="1"/>
        <end position="29"/>
    </location>
</feature>
<protein>
    <submittedName>
        <fullName evidence="2">Uncharacterized protein</fullName>
    </submittedName>
</protein>
<gene>
    <name evidence="2" type="ORF">ISU10_01755</name>
</gene>
<keyword evidence="3" id="KW-1185">Reference proteome</keyword>
<sequence length="103" mass="11022">MRRYQPTTLPDLAAGVVPDDDAVSAESESEEDEYAALMTAADLSAERLPGLPDGQRRRVVVVFDVGGSQMLAVHADTGDDASPEDDLAWYATQELDSLLDGIV</sequence>
<dbReference type="AlphaFoldDB" id="A0A930VFE4"/>
<feature type="compositionally biased region" description="Acidic residues" evidence="1">
    <location>
        <begin position="18"/>
        <end position="29"/>
    </location>
</feature>
<proteinExistence type="predicted"/>
<evidence type="ECO:0000313" key="2">
    <source>
        <dbReference type="EMBL" id="MBF4766489.1"/>
    </source>
</evidence>
<evidence type="ECO:0000256" key="1">
    <source>
        <dbReference type="SAM" id="MobiDB-lite"/>
    </source>
</evidence>
<comment type="caution">
    <text evidence="2">The sequence shown here is derived from an EMBL/GenBank/DDBJ whole genome shotgun (WGS) entry which is preliminary data.</text>
</comment>
<reference evidence="2" key="1">
    <citation type="submission" date="2020-11" db="EMBL/GenBank/DDBJ databases">
        <title>Nocardioides cynanchi sp. nov., isolated from soil of rhizosphere of Cynanchum wilfordii.</title>
        <authorList>
            <person name="Lee J.-S."/>
            <person name="Suh M.K."/>
            <person name="Kim J.-S."/>
        </authorList>
    </citation>
    <scope>NUCLEOTIDE SEQUENCE</scope>
    <source>
        <strain evidence="2">KCTC 19276</strain>
    </source>
</reference>
<evidence type="ECO:0000313" key="3">
    <source>
        <dbReference type="Proteomes" id="UP000660668"/>
    </source>
</evidence>
<dbReference type="RefSeq" id="WP_194694609.1">
    <property type="nucleotide sequence ID" value="NZ_JADKPO010000001.1"/>
</dbReference>
<dbReference type="EMBL" id="JADKPO010000001">
    <property type="protein sequence ID" value="MBF4766489.1"/>
    <property type="molecule type" value="Genomic_DNA"/>
</dbReference>
<dbReference type="InterPro" id="IPR054206">
    <property type="entry name" value="DUF6912"/>
</dbReference>
<name>A0A930VFE4_9ACTN</name>
<organism evidence="2 3">
    <name type="scientific">Nocardioides agariphilus</name>
    <dbReference type="NCBI Taxonomy" id="433664"/>
    <lineage>
        <taxon>Bacteria</taxon>
        <taxon>Bacillati</taxon>
        <taxon>Actinomycetota</taxon>
        <taxon>Actinomycetes</taxon>
        <taxon>Propionibacteriales</taxon>
        <taxon>Nocardioidaceae</taxon>
        <taxon>Nocardioides</taxon>
    </lineage>
</organism>
<accession>A0A930VFE4</accession>